<evidence type="ECO:0000313" key="1">
    <source>
        <dbReference type="EMBL" id="JAH78258.1"/>
    </source>
</evidence>
<reference evidence="1" key="1">
    <citation type="submission" date="2014-11" db="EMBL/GenBank/DDBJ databases">
        <authorList>
            <person name="Amaro Gonzalez C."/>
        </authorList>
    </citation>
    <scope>NUCLEOTIDE SEQUENCE</scope>
</reference>
<protein>
    <submittedName>
        <fullName evidence="1">Uncharacterized protein</fullName>
    </submittedName>
</protein>
<dbReference type="EMBL" id="GBXM01030319">
    <property type="protein sequence ID" value="JAH78258.1"/>
    <property type="molecule type" value="Transcribed_RNA"/>
</dbReference>
<sequence length="30" mass="3335">MLMDGSKCVNTVYDNVSACDTWSSSFLWSS</sequence>
<reference evidence="1" key="2">
    <citation type="journal article" date="2015" name="Fish Shellfish Immunol.">
        <title>Early steps in the European eel (Anguilla anguilla)-Vibrio vulnificus interaction in the gills: Role of the RtxA13 toxin.</title>
        <authorList>
            <person name="Callol A."/>
            <person name="Pajuelo D."/>
            <person name="Ebbesson L."/>
            <person name="Teles M."/>
            <person name="MacKenzie S."/>
            <person name="Amaro C."/>
        </authorList>
    </citation>
    <scope>NUCLEOTIDE SEQUENCE</scope>
</reference>
<name>A0A0E9VM31_ANGAN</name>
<proteinExistence type="predicted"/>
<organism evidence="1">
    <name type="scientific">Anguilla anguilla</name>
    <name type="common">European freshwater eel</name>
    <name type="synonym">Muraena anguilla</name>
    <dbReference type="NCBI Taxonomy" id="7936"/>
    <lineage>
        <taxon>Eukaryota</taxon>
        <taxon>Metazoa</taxon>
        <taxon>Chordata</taxon>
        <taxon>Craniata</taxon>
        <taxon>Vertebrata</taxon>
        <taxon>Euteleostomi</taxon>
        <taxon>Actinopterygii</taxon>
        <taxon>Neopterygii</taxon>
        <taxon>Teleostei</taxon>
        <taxon>Anguilliformes</taxon>
        <taxon>Anguillidae</taxon>
        <taxon>Anguilla</taxon>
    </lineage>
</organism>
<dbReference type="AlphaFoldDB" id="A0A0E9VM31"/>
<accession>A0A0E9VM31</accession>